<evidence type="ECO:0000313" key="3">
    <source>
        <dbReference type="Proteomes" id="UP000177870"/>
    </source>
</evidence>
<protein>
    <submittedName>
        <fullName evidence="2">Uncharacterized protein</fullName>
    </submittedName>
</protein>
<sequence length="243" mass="27131">MSSNLGNLQITSEDIRNLVDLNFAKLVAIDFCRGFIFKKPKHMLSVLLTEIFILGLSLIFFLPPILIFMKNSGNLPEDQAGITGLFTILVGLFVSGIVIGNVYLYKQGKRIKSLVRLMDQVDNYNGVIKAIELAERIEAIEGSGTEFKHSESRRKVIESLAITKQSLVNALQVENLIRSHNNLIDSRQVFLSNLDDNLATLMAFDMSEDTGEYGRLLNQSLQIGMSVQKEVINLQGKLRPNGD</sequence>
<evidence type="ECO:0000256" key="1">
    <source>
        <dbReference type="SAM" id="Phobius"/>
    </source>
</evidence>
<keyword evidence="1" id="KW-0472">Membrane</keyword>
<name>A0A1D8TP49_9CYAN</name>
<dbReference type="STRING" id="1458985.BJP34_07890"/>
<dbReference type="EMBL" id="CP017599">
    <property type="protein sequence ID" value="AOW99386.1"/>
    <property type="molecule type" value="Genomic_DNA"/>
</dbReference>
<gene>
    <name evidence="2" type="ORF">BJP34_07890</name>
</gene>
<reference evidence="3" key="1">
    <citation type="submission" date="2016-10" db="EMBL/GenBank/DDBJ databases">
        <title>Comparative genomics uncovers the prolific and rare metabolic potential of the cyanobacterial genus Moorea.</title>
        <authorList>
            <person name="Leao T."/>
            <person name="Castelao G."/>
            <person name="Korobeynikov A."/>
            <person name="Monroe E.A."/>
            <person name="Podell S."/>
            <person name="Glukhov E."/>
            <person name="Allen E."/>
            <person name="Gerwick W.H."/>
            <person name="Gerwick L."/>
        </authorList>
    </citation>
    <scope>NUCLEOTIDE SEQUENCE [LARGE SCALE GENOMIC DNA]</scope>
    <source>
        <strain evidence="3">PAL-8-15-08-1</strain>
    </source>
</reference>
<evidence type="ECO:0000313" key="2">
    <source>
        <dbReference type="EMBL" id="AOW99386.1"/>
    </source>
</evidence>
<organism evidence="2 3">
    <name type="scientific">Moorena producens PAL-8-15-08-1</name>
    <dbReference type="NCBI Taxonomy" id="1458985"/>
    <lineage>
        <taxon>Bacteria</taxon>
        <taxon>Bacillati</taxon>
        <taxon>Cyanobacteriota</taxon>
        <taxon>Cyanophyceae</taxon>
        <taxon>Coleofasciculales</taxon>
        <taxon>Coleofasciculaceae</taxon>
        <taxon>Moorena</taxon>
    </lineage>
</organism>
<proteinExistence type="predicted"/>
<keyword evidence="1" id="KW-0812">Transmembrane</keyword>
<accession>A0A1D8TP49</accession>
<dbReference type="KEGG" id="mpro:BJP34_07890"/>
<feature type="transmembrane region" description="Helical" evidence="1">
    <location>
        <begin position="43"/>
        <end position="68"/>
    </location>
</feature>
<dbReference type="OrthoDB" id="454580at2"/>
<dbReference type="Proteomes" id="UP000177870">
    <property type="component" value="Chromosome"/>
</dbReference>
<dbReference type="RefSeq" id="WP_070391870.1">
    <property type="nucleotide sequence ID" value="NZ_CP017599.1"/>
</dbReference>
<keyword evidence="1" id="KW-1133">Transmembrane helix</keyword>
<feature type="transmembrane region" description="Helical" evidence="1">
    <location>
        <begin position="80"/>
        <end position="104"/>
    </location>
</feature>
<dbReference type="AlphaFoldDB" id="A0A1D8TP49"/>